<evidence type="ECO:0000256" key="4">
    <source>
        <dbReference type="ARBA" id="ARBA00022737"/>
    </source>
</evidence>
<dbReference type="InterPro" id="IPR057302">
    <property type="entry name" value="Rrp5_S1"/>
</dbReference>
<dbReference type="PROSITE" id="PS50126">
    <property type="entry name" value="S1"/>
    <property type="match status" value="10"/>
</dbReference>
<dbReference type="SUPFAM" id="SSF48452">
    <property type="entry name" value="TPR-like"/>
    <property type="match status" value="2"/>
</dbReference>
<feature type="domain" description="S1 motif" evidence="9">
    <location>
        <begin position="237"/>
        <end position="304"/>
    </location>
</feature>
<dbReference type="SUPFAM" id="SSF50249">
    <property type="entry name" value="Nucleic acid-binding proteins"/>
    <property type="match status" value="11"/>
</dbReference>
<dbReference type="Gene3D" id="1.25.40.10">
    <property type="entry name" value="Tetratricopeptide repeat domain"/>
    <property type="match status" value="1"/>
</dbReference>
<feature type="domain" description="S1 motif" evidence="9">
    <location>
        <begin position="508"/>
        <end position="577"/>
    </location>
</feature>
<evidence type="ECO:0000259" key="9">
    <source>
        <dbReference type="PROSITE" id="PS50126"/>
    </source>
</evidence>
<feature type="compositionally biased region" description="Acidic residues" evidence="8">
    <location>
        <begin position="1641"/>
        <end position="1650"/>
    </location>
</feature>
<evidence type="ECO:0000256" key="5">
    <source>
        <dbReference type="ARBA" id="ARBA00023242"/>
    </source>
</evidence>
<feature type="domain" description="S1 motif" evidence="9">
    <location>
        <begin position="691"/>
        <end position="762"/>
    </location>
</feature>
<dbReference type="PANTHER" id="PTHR23270">
    <property type="entry name" value="PROGRAMMED CELL DEATH PROTEIN 11 PRE-RRNA PROCESSING PROTEIN RRP5"/>
    <property type="match status" value="1"/>
</dbReference>
<feature type="domain" description="S1 motif" evidence="9">
    <location>
        <begin position="597"/>
        <end position="666"/>
    </location>
</feature>
<accession>A0A137PIL3</accession>
<dbReference type="InterPro" id="IPR045209">
    <property type="entry name" value="Rrp5"/>
</dbReference>
<feature type="domain" description="S1 motif" evidence="9">
    <location>
        <begin position="1484"/>
        <end position="1554"/>
    </location>
</feature>
<gene>
    <name evidence="10" type="ORF">CONCODRAFT_2177</name>
</gene>
<dbReference type="PANTHER" id="PTHR23270:SF10">
    <property type="entry name" value="PROTEIN RRP5 HOMOLOG"/>
    <property type="match status" value="1"/>
</dbReference>
<reference evidence="10 11" key="1">
    <citation type="journal article" date="2015" name="Genome Biol. Evol.">
        <title>Phylogenomic analyses indicate that early fungi evolved digesting cell walls of algal ancestors of land plants.</title>
        <authorList>
            <person name="Chang Y."/>
            <person name="Wang S."/>
            <person name="Sekimoto S."/>
            <person name="Aerts A.L."/>
            <person name="Choi C."/>
            <person name="Clum A."/>
            <person name="LaButti K.M."/>
            <person name="Lindquist E.A."/>
            <person name="Yee Ngan C."/>
            <person name="Ohm R.A."/>
            <person name="Salamov A.A."/>
            <person name="Grigoriev I.V."/>
            <person name="Spatafora J.W."/>
            <person name="Berbee M.L."/>
        </authorList>
    </citation>
    <scope>NUCLEOTIDE SEQUENCE [LARGE SCALE GENOMIC DNA]</scope>
    <source>
        <strain evidence="10 11">NRRL 28638</strain>
    </source>
</reference>
<name>A0A137PIL3_CONC2</name>
<feature type="region of interest" description="Disordered" evidence="8">
    <location>
        <begin position="1"/>
        <end position="60"/>
    </location>
</feature>
<feature type="domain" description="S1 motif" evidence="9">
    <location>
        <begin position="1200"/>
        <end position="1271"/>
    </location>
</feature>
<dbReference type="InterPro" id="IPR003029">
    <property type="entry name" value="S1_domain"/>
</dbReference>
<keyword evidence="11" id="KW-1185">Reference proteome</keyword>
<dbReference type="SMART" id="SM00316">
    <property type="entry name" value="S1"/>
    <property type="match status" value="14"/>
</dbReference>
<dbReference type="Pfam" id="PF00575">
    <property type="entry name" value="S1"/>
    <property type="match status" value="4"/>
</dbReference>
<keyword evidence="2" id="KW-0698">rRNA processing</keyword>
<keyword evidence="7" id="KW-0175">Coiled coil</keyword>
<dbReference type="InterPro" id="IPR012340">
    <property type="entry name" value="NA-bd_OB-fold"/>
</dbReference>
<proteinExistence type="predicted"/>
<keyword evidence="5" id="KW-0539">Nucleus</keyword>
<dbReference type="InterPro" id="IPR057300">
    <property type="entry name" value="OB_Rrp5"/>
</dbReference>
<feature type="domain" description="S1 motif" evidence="9">
    <location>
        <begin position="1392"/>
        <end position="1461"/>
    </location>
</feature>
<dbReference type="FunFam" id="2.40.50.140:FF:000103">
    <property type="entry name" value="protein RRP5 homolog"/>
    <property type="match status" value="5"/>
</dbReference>
<feature type="domain" description="S1 motif" evidence="9">
    <location>
        <begin position="784"/>
        <end position="853"/>
    </location>
</feature>
<dbReference type="InterPro" id="IPR055430">
    <property type="entry name" value="HAT_Syf1_CNRKL1_C"/>
</dbReference>
<dbReference type="PROSITE" id="PS50005">
    <property type="entry name" value="TPR"/>
    <property type="match status" value="1"/>
</dbReference>
<dbReference type="FunFam" id="1.25.40.10:FF:000065">
    <property type="entry name" value="Programmed cell death 11"/>
    <property type="match status" value="1"/>
</dbReference>
<dbReference type="GO" id="GO:0032040">
    <property type="term" value="C:small-subunit processome"/>
    <property type="evidence" value="ECO:0007669"/>
    <property type="project" value="TreeGrafter"/>
</dbReference>
<dbReference type="Gene3D" id="2.40.50.140">
    <property type="entry name" value="Nucleic acid-binding proteins"/>
    <property type="match status" value="9"/>
</dbReference>
<feature type="region of interest" description="Disordered" evidence="8">
    <location>
        <begin position="1579"/>
        <end position="1670"/>
    </location>
</feature>
<dbReference type="Pfam" id="PF23459">
    <property type="entry name" value="S1_RRP5"/>
    <property type="match status" value="1"/>
</dbReference>
<feature type="region of interest" description="Disordered" evidence="8">
    <location>
        <begin position="82"/>
        <end position="111"/>
    </location>
</feature>
<keyword evidence="6" id="KW-0802">TPR repeat</keyword>
<evidence type="ECO:0000256" key="1">
    <source>
        <dbReference type="ARBA" id="ARBA00004604"/>
    </source>
</evidence>
<sequence length="1946" mass="215321">MGKSKISNTNGKPDSKANAKNNNSQTKFKSQQKNATEIDSKATKSISKPKDFVRGGSKGLTPLELKDVNLKAQADLAKEDELFAAPSKKRQAEPSKTTQKSKKKVEKSTTEKTNTDDVYLPLLSAKKIAIGSLVLGVIKRVHDLELEIGISHQLTAKCLITGISAPVKTEAERFAELDDEDSDNEAEFSLQDKFKVGQFVMCSVTQINYKTTPYQLEVSIDPQTVQSRFIKEDISEGILLQAAVLSYEGHGIQLDLGVSGTVGFLPKSEYSQDTVSEEYPIGKVFLTRVISSDKRVTKVTTADLNQAMPKDPLSTVASILPGTLVDALVTGHRPNGITVKFMGFYDGHINWYHLKENIVAKDHPFSKLYKIGSRFSARVIAVSLSVDEKIISLSAKPHILDLAYNDQYLFELQDGQKVENVNINRIDQYGLACSYQLDETVVPAYIPASQIVDDKIDLMKSDTSNIKPDTTHTARIVGSYPFEGLVKLSIKPSLVEAEYYSVKDLKGGQKVNGTVKDILSNGIVVSLSSTLTGFVPRSHISDIQLKDISKKYPKGAKVSARVLTLDINESKLILTLRKSLVKQDDSIISDYSEVESGSLTTGLIKKLLPNGCVVEFFNGATGFCHISEMSESKIESTQSSFKIGQPVQCKVISSDSAQNKIMLTFRTNQPISAPTGNSNLNVKDLESFKLGDTVNGKIVKAVTDGFIVNVDQTKGFLPHSHLSDHLSLNSLAASNVYSVSSELENLLVVQKTPGKGLLLSKKDLLLKGVKSGNLPHNIESTKVGDFVVGYISSIYDYGVFVNFLGDFSAFCFLKELADTHVTSPKSLFTLGQSVIAKVIEVDSENQRAKVSLKLSEIRKSKKLPEFATLPSFNKSYFSLLNSVNGSLELTATKPGSVIVADIASKHDFGWRVKYDQYNAILTNDHITESAKSNSKDGQIQCKVLDADLKQKSLDLTTKIDSLTFPSELDSKLSKQLEKAVKSKQKLSANVVLVKDNIILLSLPDYKNVVAFTLPSNYNSNKNFVNVSFGQACSVTVSSFTPTSEDFYQLIVAVDSVTAPKEKSNLESLLSSDKLPLANPVDSTLASQDDLKPGRVTKALITKFKQDHINATLATNIHASIHITEMYDSYEDIPNPKAPFSSVKIGDSLDCKITGSYFAKTHKSLAITGTSNRTQVYNLTAKPSGLSQEYSSVKIGQLSEGKEYLGFVNEIKKDHLLVSLSPELICKVNLLSISSDLSILSNFKNLFKIGMAIKCRITKVIKSKKIVSAAIVKAPIHNGEYPVALKSLDDVKVGQTVSCKVKNFYNLAWNVQLFDDQPTSTKSKIFATNLADEFSQKPQSLLVPDSIVNAYVLDIDSDSSSVSLSLRDQHVNSSNSSEPKDALITKITDVKEGQVLQGYVYKIHDQYALVALGHNVIGRVQRNRVSDEVVTDIKDILSVGQLVKSKVTKIDNEKNSINLTLKLSSIDPNADIKLKRITFNSLKAGDSYSGVVKKVSDFGLFIKLDNSSLTGLCRKNNVADANISDLADIYQVDEQVKVKVIKVDSAKHRFELGCKASLFEDEESEDEDDQMETEDAQLVLDNDEEMDSDSDSDSDASDSSSDSDAASERKPLKTNSNPLIVKGGFNWDDEEDDLNNKNYDSGSDDSDSDSGEETRPKKKSKKAKTVQDDVTGDLSTATPQVAADYERLLLGSPNSSFLWINYMALQLQLNEIEKARQLANRALDTINIREEQERFNIWIALLNLELKFGDLDQVQSTFNKAIHRVTDVEKLYFQLAKMYSDSNNYDLAQETFKSMCKKFPDSVKVWQTFGEYYMRQGKKVECREVLKKALNSAIKKHHLEIISKFGQLEFKYGETERGRTIFEGVISSHPNRLDLWNVYLDMEIKNGETDIVRRLFKRAISLKGLSSKKIKFLFKKFLTFEKEYGDEHSVEDVKNMAVQYVEAKEQN</sequence>
<dbReference type="OMA" id="GQYLRAY"/>
<dbReference type="InterPro" id="IPR011990">
    <property type="entry name" value="TPR-like_helical_dom_sf"/>
</dbReference>
<evidence type="ECO:0000256" key="7">
    <source>
        <dbReference type="SAM" id="Coils"/>
    </source>
</evidence>
<organism evidence="10 11">
    <name type="scientific">Conidiobolus coronatus (strain ATCC 28846 / CBS 209.66 / NRRL 28638)</name>
    <name type="common">Delacroixia coronata</name>
    <dbReference type="NCBI Taxonomy" id="796925"/>
    <lineage>
        <taxon>Eukaryota</taxon>
        <taxon>Fungi</taxon>
        <taxon>Fungi incertae sedis</taxon>
        <taxon>Zoopagomycota</taxon>
        <taxon>Entomophthoromycotina</taxon>
        <taxon>Entomophthoromycetes</taxon>
        <taxon>Entomophthorales</taxon>
        <taxon>Ancylistaceae</taxon>
        <taxon>Conidiobolus</taxon>
    </lineage>
</organism>
<dbReference type="EMBL" id="KQ964420">
    <property type="protein sequence ID" value="KXN74844.1"/>
    <property type="molecule type" value="Genomic_DNA"/>
</dbReference>
<protein>
    <submittedName>
        <fullName evidence="10">TPR-like protein</fullName>
    </submittedName>
</protein>
<evidence type="ECO:0000256" key="6">
    <source>
        <dbReference type="PROSITE-ProRule" id="PRU00339"/>
    </source>
</evidence>
<evidence type="ECO:0000256" key="8">
    <source>
        <dbReference type="SAM" id="MobiDB-lite"/>
    </source>
</evidence>
<dbReference type="Pfam" id="PF23231">
    <property type="entry name" value="HAT_Syf1_CNRKL1_C"/>
    <property type="match status" value="1"/>
</dbReference>
<feature type="repeat" description="TPR" evidence="6">
    <location>
        <begin position="1768"/>
        <end position="1801"/>
    </location>
</feature>
<keyword evidence="3" id="KW-0597">Phosphoprotein</keyword>
<dbReference type="STRING" id="796925.A0A137PIL3"/>
<feature type="compositionally biased region" description="Acidic residues" evidence="8">
    <location>
        <begin position="1579"/>
        <end position="1595"/>
    </location>
</feature>
<keyword evidence="4" id="KW-0677">Repeat</keyword>
<dbReference type="InterPro" id="IPR003107">
    <property type="entry name" value="HAT"/>
</dbReference>
<dbReference type="SMART" id="SM00386">
    <property type="entry name" value="HAT"/>
    <property type="match status" value="7"/>
</dbReference>
<dbReference type="InterPro" id="IPR019734">
    <property type="entry name" value="TPR_rpt"/>
</dbReference>
<feature type="coiled-coil region" evidence="7">
    <location>
        <begin position="1701"/>
        <end position="1728"/>
    </location>
</feature>
<feature type="domain" description="S1 motif" evidence="9">
    <location>
        <begin position="1293"/>
        <end position="1366"/>
    </location>
</feature>
<evidence type="ECO:0000313" key="10">
    <source>
        <dbReference type="EMBL" id="KXN74844.1"/>
    </source>
</evidence>
<feature type="compositionally biased region" description="Polar residues" evidence="8">
    <location>
        <begin position="1"/>
        <end position="35"/>
    </location>
</feature>
<dbReference type="OrthoDB" id="5591704at2759"/>
<dbReference type="Proteomes" id="UP000070444">
    <property type="component" value="Unassembled WGS sequence"/>
</dbReference>
<evidence type="ECO:0000256" key="3">
    <source>
        <dbReference type="ARBA" id="ARBA00022553"/>
    </source>
</evidence>
<dbReference type="Pfam" id="PF24682">
    <property type="entry name" value="OB_RRP5"/>
    <property type="match status" value="1"/>
</dbReference>
<comment type="subcellular location">
    <subcellularLocation>
        <location evidence="1">Nucleus</location>
        <location evidence="1">Nucleolus</location>
    </subcellularLocation>
</comment>
<evidence type="ECO:0000256" key="2">
    <source>
        <dbReference type="ARBA" id="ARBA00022552"/>
    </source>
</evidence>
<feature type="compositionally biased region" description="Basic and acidic residues" evidence="8">
    <location>
        <begin position="36"/>
        <end position="53"/>
    </location>
</feature>
<dbReference type="GO" id="GO:0006364">
    <property type="term" value="P:rRNA processing"/>
    <property type="evidence" value="ECO:0007669"/>
    <property type="project" value="UniProtKB-KW"/>
</dbReference>
<dbReference type="GO" id="GO:0003723">
    <property type="term" value="F:RNA binding"/>
    <property type="evidence" value="ECO:0007669"/>
    <property type="project" value="TreeGrafter"/>
</dbReference>
<feature type="domain" description="S1 motif" evidence="9">
    <location>
        <begin position="322"/>
        <end position="396"/>
    </location>
</feature>
<evidence type="ECO:0000313" key="11">
    <source>
        <dbReference type="Proteomes" id="UP000070444"/>
    </source>
</evidence>